<accession>A0A1H3SX23</accession>
<evidence type="ECO:0000313" key="3">
    <source>
        <dbReference type="Proteomes" id="UP000199515"/>
    </source>
</evidence>
<dbReference type="STRING" id="589385.SAMN05421504_11621"/>
<keyword evidence="1" id="KW-0732">Signal</keyword>
<keyword evidence="3" id="KW-1185">Reference proteome</keyword>
<reference evidence="2 3" key="1">
    <citation type="submission" date="2016-10" db="EMBL/GenBank/DDBJ databases">
        <authorList>
            <person name="de Groot N.N."/>
        </authorList>
    </citation>
    <scope>NUCLEOTIDE SEQUENCE [LARGE SCALE GENOMIC DNA]</scope>
    <source>
        <strain evidence="2 3">CPCC 202699</strain>
    </source>
</reference>
<proteinExistence type="predicted"/>
<gene>
    <name evidence="2" type="ORF">SAMN05421504_11621</name>
</gene>
<name>A0A1H3SX23_9PSEU</name>
<feature type="chain" id="PRO_5038471027" description="Lipoprotein" evidence="1">
    <location>
        <begin position="24"/>
        <end position="160"/>
    </location>
</feature>
<dbReference type="PROSITE" id="PS51257">
    <property type="entry name" value="PROKAR_LIPOPROTEIN"/>
    <property type="match status" value="1"/>
</dbReference>
<evidence type="ECO:0000313" key="2">
    <source>
        <dbReference type="EMBL" id="SDZ42320.1"/>
    </source>
</evidence>
<evidence type="ECO:0008006" key="4">
    <source>
        <dbReference type="Google" id="ProtNLM"/>
    </source>
</evidence>
<sequence>MHARIWISTLLMAVLAGCSPAVDAPPPPAPPPSKSTYVYVSPSQIWHRKVNELCGPAAARIAKAATLPDRLDALVAWIVDVERVEIPARVDYAPEFVAHLRAFKESAQLHSLMLRADDITIYGGNGKSLDQTVEESLVPLREEITKYARELDMPACQSLI</sequence>
<organism evidence="2 3">
    <name type="scientific">Amycolatopsis xylanica</name>
    <dbReference type="NCBI Taxonomy" id="589385"/>
    <lineage>
        <taxon>Bacteria</taxon>
        <taxon>Bacillati</taxon>
        <taxon>Actinomycetota</taxon>
        <taxon>Actinomycetes</taxon>
        <taxon>Pseudonocardiales</taxon>
        <taxon>Pseudonocardiaceae</taxon>
        <taxon>Amycolatopsis</taxon>
    </lineage>
</organism>
<dbReference type="AlphaFoldDB" id="A0A1H3SX23"/>
<dbReference type="Proteomes" id="UP000199515">
    <property type="component" value="Unassembled WGS sequence"/>
</dbReference>
<feature type="signal peptide" evidence="1">
    <location>
        <begin position="1"/>
        <end position="23"/>
    </location>
</feature>
<dbReference type="EMBL" id="FNON01000016">
    <property type="protein sequence ID" value="SDZ42320.1"/>
    <property type="molecule type" value="Genomic_DNA"/>
</dbReference>
<evidence type="ECO:0000256" key="1">
    <source>
        <dbReference type="SAM" id="SignalP"/>
    </source>
</evidence>
<protein>
    <recommendedName>
        <fullName evidence="4">Lipoprotein</fullName>
    </recommendedName>
</protein>